<dbReference type="InterPro" id="IPR015424">
    <property type="entry name" value="PyrdxlP-dep_Trfase"/>
</dbReference>
<dbReference type="GO" id="GO:0016831">
    <property type="term" value="F:carboxy-lyase activity"/>
    <property type="evidence" value="ECO:0007669"/>
    <property type="project" value="UniProtKB-KW"/>
</dbReference>
<dbReference type="SUPFAM" id="SSF53383">
    <property type="entry name" value="PLP-dependent transferases"/>
    <property type="match status" value="1"/>
</dbReference>
<evidence type="ECO:0000259" key="7">
    <source>
        <dbReference type="Pfam" id="PF03711"/>
    </source>
</evidence>
<organism evidence="8 9">
    <name type="scientific">Ruminococcus callidus ATCC 27760</name>
    <dbReference type="NCBI Taxonomy" id="411473"/>
    <lineage>
        <taxon>Bacteria</taxon>
        <taxon>Bacillati</taxon>
        <taxon>Bacillota</taxon>
        <taxon>Clostridia</taxon>
        <taxon>Eubacteriales</taxon>
        <taxon>Oscillospiraceae</taxon>
        <taxon>Ruminococcus</taxon>
    </lineage>
</organism>
<dbReference type="AlphaFoldDB" id="U2LVK8"/>
<dbReference type="HOGENOM" id="CLU_025925_1_1_9"/>
<dbReference type="InterPro" id="IPR052357">
    <property type="entry name" value="Orn_Lys_Arg_decarboxylase-I"/>
</dbReference>
<evidence type="ECO:0000313" key="8">
    <source>
        <dbReference type="EMBL" id="ERJ93504.1"/>
    </source>
</evidence>
<name>U2LVK8_9FIRM</name>
<dbReference type="STRING" id="411473.RUMCAL_02264"/>
<dbReference type="PATRIC" id="fig|411473.3.peg.1875"/>
<dbReference type="InterPro" id="IPR008286">
    <property type="entry name" value="Prn/Lys/Arg_de-COase_C"/>
</dbReference>
<sequence length="442" mass="48722">MNTPVYDFLIQYAERDPVRLHMPGHKGRFGAPALQRATTLDLTEITGADSLFEAEGILAESERNAASLYGTAYTFYSCGGSTLCIQTMLLLMKQQGRAVLAARNVHRAFLNACVLLDLPVQWIYPRESDGILSGTYDLADFEAALQQQTRPACVYVTSPDYLGRMADIAGLAELCHRYHAKLLVDNAHGAHLAFLPWRCHPIQLGADYCCDSAHKMLSGLTGTAYLHVRSDIDVEPERVRDAMAMFGSTSPSYLMLASLDWCNRELASPLFRKQLEEVLDRIQQLKCRFSPRYCFVDGDPMHLTIDAAAGGFHGLELAAYLEQHEVFVEYADAFHVVLLCSAANTDRDFDILEQLLERFSPTPAESGEKYALPRPEKVCGIREAALAPQEIVPIGESSGRICAAVKVPCPPAVPIVLSGERIDARCIAVCEAYGITEISVVQ</sequence>
<comment type="similarity">
    <text evidence="2">Belongs to the Orn/Lys/Arg decarboxylase class-I family.</text>
</comment>
<dbReference type="eggNOG" id="COG1982">
    <property type="taxonomic scope" value="Bacteria"/>
</dbReference>
<dbReference type="PANTHER" id="PTHR43277">
    <property type="entry name" value="ARGININE DECARBOXYLASE"/>
    <property type="match status" value="1"/>
</dbReference>
<evidence type="ECO:0000256" key="3">
    <source>
        <dbReference type="ARBA" id="ARBA00022793"/>
    </source>
</evidence>
<keyword evidence="9" id="KW-1185">Reference proteome</keyword>
<dbReference type="PANTHER" id="PTHR43277:SF4">
    <property type="entry name" value="ARGININE DECARBOXYLASE"/>
    <property type="match status" value="1"/>
</dbReference>
<dbReference type="EMBL" id="AWVF01000279">
    <property type="protein sequence ID" value="ERJ93504.1"/>
    <property type="molecule type" value="Genomic_DNA"/>
</dbReference>
<feature type="domain" description="Orn/Lys/Arg decarboxylase C-terminal" evidence="7">
    <location>
        <begin position="389"/>
        <end position="424"/>
    </location>
</feature>
<accession>U2LVK8</accession>
<gene>
    <name evidence="8" type="ORF">RUMCAL_02264</name>
</gene>
<dbReference type="Proteomes" id="UP000016662">
    <property type="component" value="Unassembled WGS sequence"/>
</dbReference>
<evidence type="ECO:0000256" key="5">
    <source>
        <dbReference type="ARBA" id="ARBA00023239"/>
    </source>
</evidence>
<dbReference type="Pfam" id="PF03711">
    <property type="entry name" value="OKR_DC_1_C"/>
    <property type="match status" value="1"/>
</dbReference>
<keyword evidence="4" id="KW-0663">Pyridoxal phosphate</keyword>
<keyword evidence="3" id="KW-0210">Decarboxylase</keyword>
<evidence type="ECO:0000256" key="1">
    <source>
        <dbReference type="ARBA" id="ARBA00001933"/>
    </source>
</evidence>
<comment type="cofactor">
    <cofactor evidence="1">
        <name>pyridoxal 5'-phosphate</name>
        <dbReference type="ChEBI" id="CHEBI:597326"/>
    </cofactor>
</comment>
<protein>
    <submittedName>
        <fullName evidence="8">Orn/Lys/Arg decarboxylase, major domain protein</fullName>
    </submittedName>
</protein>
<keyword evidence="5" id="KW-0456">Lyase</keyword>
<dbReference type="Pfam" id="PF01276">
    <property type="entry name" value="OKR_DC_1"/>
    <property type="match status" value="1"/>
</dbReference>
<dbReference type="RefSeq" id="WP_021680420.1">
    <property type="nucleotide sequence ID" value="NZ_KI260289.1"/>
</dbReference>
<dbReference type="OrthoDB" id="9815233at2"/>
<dbReference type="Gene3D" id="3.40.640.10">
    <property type="entry name" value="Type I PLP-dependent aspartate aminotransferase-like (Major domain)"/>
    <property type="match status" value="1"/>
</dbReference>
<evidence type="ECO:0000259" key="6">
    <source>
        <dbReference type="Pfam" id="PF01276"/>
    </source>
</evidence>
<evidence type="ECO:0000256" key="4">
    <source>
        <dbReference type="ARBA" id="ARBA00022898"/>
    </source>
</evidence>
<evidence type="ECO:0000256" key="2">
    <source>
        <dbReference type="ARBA" id="ARBA00010671"/>
    </source>
</evidence>
<dbReference type="InterPro" id="IPR015421">
    <property type="entry name" value="PyrdxlP-dep_Trfase_major"/>
</dbReference>
<dbReference type="InterPro" id="IPR000310">
    <property type="entry name" value="Orn/Lys/Arg_deCO2ase_major_dom"/>
</dbReference>
<dbReference type="Gene3D" id="3.90.100.10">
    <property type="entry name" value="Orn/Lys/Arg decarboxylase, C-terminal domain"/>
    <property type="match status" value="1"/>
</dbReference>
<reference evidence="8 9" key="1">
    <citation type="submission" date="2013-07" db="EMBL/GenBank/DDBJ databases">
        <authorList>
            <person name="Weinstock G."/>
            <person name="Sodergren E."/>
            <person name="Wylie T."/>
            <person name="Fulton L."/>
            <person name="Fulton R."/>
            <person name="Fronick C."/>
            <person name="O'Laughlin M."/>
            <person name="Godfrey J."/>
            <person name="Miner T."/>
            <person name="Herter B."/>
            <person name="Appelbaum E."/>
            <person name="Cordes M."/>
            <person name="Lek S."/>
            <person name="Wollam A."/>
            <person name="Pepin K.H."/>
            <person name="Palsikar V.B."/>
            <person name="Mitreva M."/>
            <person name="Wilson R.K."/>
        </authorList>
    </citation>
    <scope>NUCLEOTIDE SEQUENCE [LARGE SCALE GENOMIC DNA]</scope>
    <source>
        <strain evidence="8 9">ATCC 27760</strain>
    </source>
</reference>
<feature type="domain" description="Orn/Lys/Arg decarboxylases family 1 pyridoxal-P attachment site" evidence="6">
    <location>
        <begin position="3"/>
        <end position="289"/>
    </location>
</feature>
<evidence type="ECO:0000313" key="9">
    <source>
        <dbReference type="Proteomes" id="UP000016662"/>
    </source>
</evidence>
<comment type="caution">
    <text evidence="8">The sequence shown here is derived from an EMBL/GenBank/DDBJ whole genome shotgun (WGS) entry which is preliminary data.</text>
</comment>
<proteinExistence type="inferred from homology"/>